<keyword evidence="1" id="KW-0812">Transmembrane</keyword>
<evidence type="ECO:0000313" key="3">
    <source>
        <dbReference type="Proteomes" id="UP000308444"/>
    </source>
</evidence>
<reference evidence="2 3" key="1">
    <citation type="journal article" date="2019" name="Environ. Microbiol.">
        <title>An active ?-lactamase is a part of an orchestrated cell wall stress resistance network of Bacillus subtilis and related rhizosphere species.</title>
        <authorList>
            <person name="Bucher T."/>
            <person name="Keren-Paz A."/>
            <person name="Hausser J."/>
            <person name="Olender T."/>
            <person name="Cytryn E."/>
            <person name="Kolodkin-Gal I."/>
        </authorList>
    </citation>
    <scope>NUCLEOTIDE SEQUENCE [LARGE SCALE GENOMIC DNA]</scope>
    <source>
        <strain evidence="2 3">I32</strain>
    </source>
</reference>
<keyword evidence="1" id="KW-1133">Transmembrane helix</keyword>
<accession>A0A9X9A0S0</accession>
<dbReference type="EMBL" id="SZOH01004324">
    <property type="protein sequence ID" value="TKI86609.1"/>
    <property type="molecule type" value="Genomic_DNA"/>
</dbReference>
<dbReference type="Proteomes" id="UP000308444">
    <property type="component" value="Unassembled WGS sequence"/>
</dbReference>
<evidence type="ECO:0000313" key="2">
    <source>
        <dbReference type="EMBL" id="TKI86609.1"/>
    </source>
</evidence>
<sequence>MLISLSSSTLLTLFFMALSASWLSGLLFLHARMPLRFVHLHIGIAALPSLVSLLALVNNNGDRVVGPWHLDTLAWLMAFFV</sequence>
<evidence type="ECO:0000256" key="1">
    <source>
        <dbReference type="SAM" id="Phobius"/>
    </source>
</evidence>
<dbReference type="AlphaFoldDB" id="A0A9X9A0S0"/>
<feature type="transmembrane region" description="Helical" evidence="1">
    <location>
        <begin position="38"/>
        <end position="57"/>
    </location>
</feature>
<comment type="caution">
    <text evidence="2">The sequence shown here is derived from an EMBL/GenBank/DDBJ whole genome shotgun (WGS) entry which is preliminary data.</text>
</comment>
<name>A0A9X9A0S0_BACCE</name>
<proteinExistence type="predicted"/>
<feature type="non-terminal residue" evidence="2">
    <location>
        <position position="81"/>
    </location>
</feature>
<feature type="transmembrane region" description="Helical" evidence="1">
    <location>
        <begin position="12"/>
        <end position="31"/>
    </location>
</feature>
<gene>
    <name evidence="2" type="ORF">FC695_39295</name>
</gene>
<protein>
    <submittedName>
        <fullName evidence="2">NADH-quinone oxidoreductase subunit L</fullName>
    </submittedName>
</protein>
<organism evidence="2 3">
    <name type="scientific">Bacillus cereus</name>
    <dbReference type="NCBI Taxonomy" id="1396"/>
    <lineage>
        <taxon>Bacteria</taxon>
        <taxon>Bacillati</taxon>
        <taxon>Bacillota</taxon>
        <taxon>Bacilli</taxon>
        <taxon>Bacillales</taxon>
        <taxon>Bacillaceae</taxon>
        <taxon>Bacillus</taxon>
        <taxon>Bacillus cereus group</taxon>
    </lineage>
</organism>
<keyword evidence="1" id="KW-0472">Membrane</keyword>